<dbReference type="AlphaFoldDB" id="A0AAN8WHY9"/>
<dbReference type="EMBL" id="JAXCGZ010021413">
    <property type="protein sequence ID" value="KAK7051433.1"/>
    <property type="molecule type" value="Genomic_DNA"/>
</dbReference>
<sequence length="142" mass="15819">MLPDTGADVTAIGICHLELLQIPRTSLQSLHATTTLTPDGFQMSPALGWFQASLKLGRFRAASLKKMVGRPVKIHPKDDDVHYAIHMPQPIPFIFWNHVKEELDLMVKQWTINASCDLPSAWYHSIVLIAKSNGVSDHSGHD</sequence>
<comment type="caution">
    <text evidence="1">The sequence shown here is derived from an EMBL/GenBank/DDBJ whole genome shotgun (WGS) entry which is preliminary data.</text>
</comment>
<protein>
    <recommendedName>
        <fullName evidence="3">Peptidase A2 domain-containing protein</fullName>
    </recommendedName>
</protein>
<evidence type="ECO:0000313" key="2">
    <source>
        <dbReference type="Proteomes" id="UP001381693"/>
    </source>
</evidence>
<evidence type="ECO:0008006" key="3">
    <source>
        <dbReference type="Google" id="ProtNLM"/>
    </source>
</evidence>
<keyword evidence="2" id="KW-1185">Reference proteome</keyword>
<accession>A0AAN8WHY9</accession>
<proteinExistence type="predicted"/>
<reference evidence="1 2" key="1">
    <citation type="submission" date="2023-11" db="EMBL/GenBank/DDBJ databases">
        <title>Halocaridina rubra genome assembly.</title>
        <authorList>
            <person name="Smith C."/>
        </authorList>
    </citation>
    <scope>NUCLEOTIDE SEQUENCE [LARGE SCALE GENOMIC DNA]</scope>
    <source>
        <strain evidence="1">EP-1</strain>
        <tissue evidence="1">Whole</tissue>
    </source>
</reference>
<name>A0AAN8WHY9_HALRR</name>
<evidence type="ECO:0000313" key="1">
    <source>
        <dbReference type="EMBL" id="KAK7051433.1"/>
    </source>
</evidence>
<organism evidence="1 2">
    <name type="scientific">Halocaridina rubra</name>
    <name type="common">Hawaiian red shrimp</name>
    <dbReference type="NCBI Taxonomy" id="373956"/>
    <lineage>
        <taxon>Eukaryota</taxon>
        <taxon>Metazoa</taxon>
        <taxon>Ecdysozoa</taxon>
        <taxon>Arthropoda</taxon>
        <taxon>Crustacea</taxon>
        <taxon>Multicrustacea</taxon>
        <taxon>Malacostraca</taxon>
        <taxon>Eumalacostraca</taxon>
        <taxon>Eucarida</taxon>
        <taxon>Decapoda</taxon>
        <taxon>Pleocyemata</taxon>
        <taxon>Caridea</taxon>
        <taxon>Atyoidea</taxon>
        <taxon>Atyidae</taxon>
        <taxon>Halocaridina</taxon>
    </lineage>
</organism>
<dbReference type="Proteomes" id="UP001381693">
    <property type="component" value="Unassembled WGS sequence"/>
</dbReference>
<gene>
    <name evidence="1" type="ORF">SK128_010235</name>
</gene>